<proteinExistence type="predicted"/>
<protein>
    <submittedName>
        <fullName evidence="1">Uncharacterized protein</fullName>
    </submittedName>
</protein>
<evidence type="ECO:0000313" key="2">
    <source>
        <dbReference type="Proteomes" id="UP001596208"/>
    </source>
</evidence>
<evidence type="ECO:0000313" key="1">
    <source>
        <dbReference type="EMBL" id="MFC5174903.1"/>
    </source>
</evidence>
<sequence>MEIYLMAARVSHFHATQSLGEFTGRLASAVTGDQLNGASVVIRIFSDQFGDLLRVGYLAVKDEFSLFVAVHNDVVPIVALGPQQILNRVRIISDCCGGACVADASAGPGERRGR</sequence>
<comment type="caution">
    <text evidence="1">The sequence shown here is derived from an EMBL/GenBank/DDBJ whole genome shotgun (WGS) entry which is preliminary data.</text>
</comment>
<name>A0ABW0BCD5_9ACTN</name>
<reference evidence="2" key="1">
    <citation type="journal article" date="2019" name="Int. J. Syst. Evol. Microbiol.">
        <title>The Global Catalogue of Microorganisms (GCM) 10K type strain sequencing project: providing services to taxonomists for standard genome sequencing and annotation.</title>
        <authorList>
            <consortium name="The Broad Institute Genomics Platform"/>
            <consortium name="The Broad Institute Genome Sequencing Center for Infectious Disease"/>
            <person name="Wu L."/>
            <person name="Ma J."/>
        </authorList>
    </citation>
    <scope>NUCLEOTIDE SEQUENCE [LARGE SCALE GENOMIC DNA]</scope>
    <source>
        <strain evidence="2">CGMCC 4.1721</strain>
    </source>
</reference>
<dbReference type="RefSeq" id="WP_141695639.1">
    <property type="nucleotide sequence ID" value="NZ_JBHSKI010000021.1"/>
</dbReference>
<organism evidence="1 2">
    <name type="scientific">Streptomyces mutomycini</name>
    <dbReference type="NCBI Taxonomy" id="284036"/>
    <lineage>
        <taxon>Bacteria</taxon>
        <taxon>Bacillati</taxon>
        <taxon>Actinomycetota</taxon>
        <taxon>Actinomycetes</taxon>
        <taxon>Kitasatosporales</taxon>
        <taxon>Streptomycetaceae</taxon>
        <taxon>Streptomyces</taxon>
    </lineage>
</organism>
<keyword evidence="2" id="KW-1185">Reference proteome</keyword>
<gene>
    <name evidence="1" type="ORF">ACFPRK_30585</name>
</gene>
<dbReference type="EMBL" id="JBHSKI010000021">
    <property type="protein sequence ID" value="MFC5174903.1"/>
    <property type="molecule type" value="Genomic_DNA"/>
</dbReference>
<dbReference type="Proteomes" id="UP001596208">
    <property type="component" value="Unassembled WGS sequence"/>
</dbReference>
<accession>A0ABW0BCD5</accession>